<dbReference type="EMBL" id="QJNU01000262">
    <property type="protein sequence ID" value="RYP03390.1"/>
    <property type="molecule type" value="Genomic_DNA"/>
</dbReference>
<dbReference type="CDD" id="cd12148">
    <property type="entry name" value="fungal_TF_MHR"/>
    <property type="match status" value="1"/>
</dbReference>
<dbReference type="OrthoDB" id="4337792at2759"/>
<dbReference type="PANTHER" id="PTHR31944:SF131">
    <property type="entry name" value="HEME-RESPONSIVE ZINC FINGER TRANSCRIPTION FACTOR HAP1"/>
    <property type="match status" value="1"/>
</dbReference>
<comment type="caution">
    <text evidence="9">The sequence shown here is derived from an EMBL/GenBank/DDBJ whole genome shotgun (WGS) entry which is preliminary data.</text>
</comment>
<keyword evidence="10" id="KW-1185">Reference proteome</keyword>
<evidence type="ECO:0000256" key="4">
    <source>
        <dbReference type="ARBA" id="ARBA00023125"/>
    </source>
</evidence>
<dbReference type="GO" id="GO:0001228">
    <property type="term" value="F:DNA-binding transcription activator activity, RNA polymerase II-specific"/>
    <property type="evidence" value="ECO:0007669"/>
    <property type="project" value="TreeGrafter"/>
</dbReference>
<evidence type="ECO:0000256" key="2">
    <source>
        <dbReference type="ARBA" id="ARBA00022833"/>
    </source>
</evidence>
<dbReference type="Pfam" id="PF04082">
    <property type="entry name" value="Fungal_trans"/>
    <property type="match status" value="1"/>
</dbReference>
<dbReference type="InterPro" id="IPR007219">
    <property type="entry name" value="XnlR_reg_dom"/>
</dbReference>
<evidence type="ECO:0000256" key="1">
    <source>
        <dbReference type="ARBA" id="ARBA00022723"/>
    </source>
</evidence>
<evidence type="ECO:0000313" key="9">
    <source>
        <dbReference type="EMBL" id="RYP03390.1"/>
    </source>
</evidence>
<dbReference type="Proteomes" id="UP000293360">
    <property type="component" value="Unassembled WGS sequence"/>
</dbReference>
<keyword evidence="5" id="KW-0804">Transcription</keyword>
<gene>
    <name evidence="9" type="ORF">DL764_005175</name>
</gene>
<dbReference type="PANTHER" id="PTHR31944">
    <property type="entry name" value="HEME-RESPONSIVE ZINC FINGER TRANSCRIPTION FACTOR HAP1"/>
    <property type="match status" value="1"/>
</dbReference>
<evidence type="ECO:0000256" key="5">
    <source>
        <dbReference type="ARBA" id="ARBA00023163"/>
    </source>
</evidence>
<sequence>MSRQELLDPVSSASALSTLFPNSGRIHQDKKCVYDNQGSSSREVDFDPSQPIDSLLKSSAKASLSASGLTSDQPAPPPGGEGMGSNESALSWRTQSFDHSNSFAASPQSHNSTCNAQSLLKRIRHLENRLEEFESARITGHGTVQQLQGKPEKDQNQPADGTYHLGADVHIMREYDAYWASPGSSESAFVIQLQLVMAIGSALYDDNFSMRKSAVRWVHEAQAWLVAPRFKSKLNLISLQIMALLCLARQTTGLGGDLVWIQTGSLLRTAFFIGLHRDPDKLPGMTQLKAEMRRRLWSTILELDLQSSIDSGSPPMIPLDQCDIGTAANSDDEHLVDAEGRPVSQSPEEFTDIRYFIALHVPFFAAALTEPAYAFSRKTGVEMALKIYYAARPRAAPVQGSPGFPISPSECSFSGADHYTRLTITGGGVFRYIPHLATVIVALELHSQLQEDITIGLPAARPDLINVLQDSKLWSLQRVEAGDTNAKGYIIAVALCARVDALLQSVRKDDFERHLVDAALEAGRRLVEIFERSAGDIATELYPTDEDQLRPDAAEEEWDAMQGIFYDFTNIDSILGLDTGSEQVPDL</sequence>
<feature type="region of interest" description="Disordered" evidence="7">
    <location>
        <begin position="27"/>
        <end position="87"/>
    </location>
</feature>
<evidence type="ECO:0000313" key="10">
    <source>
        <dbReference type="Proteomes" id="UP000293360"/>
    </source>
</evidence>
<dbReference type="GO" id="GO:0000978">
    <property type="term" value="F:RNA polymerase II cis-regulatory region sequence-specific DNA binding"/>
    <property type="evidence" value="ECO:0007669"/>
    <property type="project" value="TreeGrafter"/>
</dbReference>
<name>A0A4Q4TD48_9PEZI</name>
<reference evidence="9 10" key="1">
    <citation type="submission" date="2018-06" db="EMBL/GenBank/DDBJ databases">
        <title>Complete Genomes of Monosporascus.</title>
        <authorList>
            <person name="Robinson A.J."/>
            <person name="Natvig D.O."/>
        </authorList>
    </citation>
    <scope>NUCLEOTIDE SEQUENCE [LARGE SCALE GENOMIC DNA]</scope>
    <source>
        <strain evidence="9 10">CBS 110550</strain>
    </source>
</reference>
<dbReference type="GO" id="GO:0008270">
    <property type="term" value="F:zinc ion binding"/>
    <property type="evidence" value="ECO:0007669"/>
    <property type="project" value="InterPro"/>
</dbReference>
<evidence type="ECO:0000256" key="3">
    <source>
        <dbReference type="ARBA" id="ARBA00023015"/>
    </source>
</evidence>
<feature type="compositionally biased region" description="Low complexity" evidence="7">
    <location>
        <begin position="54"/>
        <end position="67"/>
    </location>
</feature>
<dbReference type="InterPro" id="IPR051430">
    <property type="entry name" value="Fungal_TF_Env_Response"/>
</dbReference>
<keyword evidence="2" id="KW-0862">Zinc</keyword>
<keyword evidence="1" id="KW-0479">Metal-binding</keyword>
<dbReference type="GO" id="GO:0006351">
    <property type="term" value="P:DNA-templated transcription"/>
    <property type="evidence" value="ECO:0007669"/>
    <property type="project" value="InterPro"/>
</dbReference>
<keyword evidence="3" id="KW-0805">Transcription regulation</keyword>
<evidence type="ECO:0000256" key="6">
    <source>
        <dbReference type="ARBA" id="ARBA00023242"/>
    </source>
</evidence>
<organism evidence="9 10">
    <name type="scientific">Monosporascus ibericus</name>
    <dbReference type="NCBI Taxonomy" id="155417"/>
    <lineage>
        <taxon>Eukaryota</taxon>
        <taxon>Fungi</taxon>
        <taxon>Dikarya</taxon>
        <taxon>Ascomycota</taxon>
        <taxon>Pezizomycotina</taxon>
        <taxon>Sordariomycetes</taxon>
        <taxon>Xylariomycetidae</taxon>
        <taxon>Xylariales</taxon>
        <taxon>Xylariales incertae sedis</taxon>
        <taxon>Monosporascus</taxon>
    </lineage>
</organism>
<proteinExistence type="predicted"/>
<evidence type="ECO:0000256" key="7">
    <source>
        <dbReference type="SAM" id="MobiDB-lite"/>
    </source>
</evidence>
<evidence type="ECO:0000259" key="8">
    <source>
        <dbReference type="SMART" id="SM00906"/>
    </source>
</evidence>
<feature type="domain" description="Xylanolytic transcriptional activator regulatory" evidence="8">
    <location>
        <begin position="259"/>
        <end position="333"/>
    </location>
</feature>
<dbReference type="GO" id="GO:0005634">
    <property type="term" value="C:nucleus"/>
    <property type="evidence" value="ECO:0007669"/>
    <property type="project" value="TreeGrafter"/>
</dbReference>
<dbReference type="STRING" id="155417.A0A4Q4TD48"/>
<accession>A0A4Q4TD48</accession>
<keyword evidence="6" id="KW-0539">Nucleus</keyword>
<dbReference type="AlphaFoldDB" id="A0A4Q4TD48"/>
<keyword evidence="4" id="KW-0238">DNA-binding</keyword>
<feature type="region of interest" description="Disordered" evidence="7">
    <location>
        <begin position="137"/>
        <end position="158"/>
    </location>
</feature>
<dbReference type="SMART" id="SM00906">
    <property type="entry name" value="Fungal_trans"/>
    <property type="match status" value="1"/>
</dbReference>
<protein>
    <recommendedName>
        <fullName evidence="8">Xylanolytic transcriptional activator regulatory domain-containing protein</fullName>
    </recommendedName>
</protein>